<dbReference type="RefSeq" id="WP_073015614.1">
    <property type="nucleotide sequence ID" value="NZ_FRBW01000009.1"/>
</dbReference>
<gene>
    <name evidence="1" type="ORF">SAMN05444272_4498</name>
</gene>
<keyword evidence="2" id="KW-1185">Reference proteome</keyword>
<accession>A0A1M7PLZ8</accession>
<dbReference type="STRING" id="735517.SAMN05444272_4498"/>
<organism evidence="1 2">
    <name type="scientific">Roseibium suaedae</name>
    <dbReference type="NCBI Taxonomy" id="735517"/>
    <lineage>
        <taxon>Bacteria</taxon>
        <taxon>Pseudomonadati</taxon>
        <taxon>Pseudomonadota</taxon>
        <taxon>Alphaproteobacteria</taxon>
        <taxon>Hyphomicrobiales</taxon>
        <taxon>Stappiaceae</taxon>
        <taxon>Roseibium</taxon>
    </lineage>
</organism>
<dbReference type="Proteomes" id="UP000186002">
    <property type="component" value="Unassembled WGS sequence"/>
</dbReference>
<dbReference type="AlphaFoldDB" id="A0A1M7PLZ8"/>
<name>A0A1M7PLZ8_9HYPH</name>
<evidence type="ECO:0000313" key="2">
    <source>
        <dbReference type="Proteomes" id="UP000186002"/>
    </source>
</evidence>
<proteinExistence type="predicted"/>
<protein>
    <submittedName>
        <fullName evidence="1">Uncharacterized protein</fullName>
    </submittedName>
</protein>
<sequence length="122" mass="12787">MAEKMKTVHLNVTVVTGDGEFKPGSPVKIPEKDAADYLKRHGEVVASKGAAEKSAPKKPTGDALAKAILAAMSDLDKDNEDHFTASGKPVVSALEKLLGYDITAAERDAALATVSSDQKPLV</sequence>
<reference evidence="1 2" key="1">
    <citation type="submission" date="2016-11" db="EMBL/GenBank/DDBJ databases">
        <authorList>
            <person name="Jaros S."/>
            <person name="Januszkiewicz K."/>
            <person name="Wedrychowicz H."/>
        </authorList>
    </citation>
    <scope>NUCLEOTIDE SEQUENCE [LARGE SCALE GENOMIC DNA]</scope>
    <source>
        <strain evidence="1 2">DSM 22153</strain>
    </source>
</reference>
<dbReference type="EMBL" id="FRBW01000009">
    <property type="protein sequence ID" value="SHN18244.1"/>
    <property type="molecule type" value="Genomic_DNA"/>
</dbReference>
<dbReference type="OrthoDB" id="5906592at2"/>
<evidence type="ECO:0000313" key="1">
    <source>
        <dbReference type="EMBL" id="SHN18244.1"/>
    </source>
</evidence>